<dbReference type="PROSITE" id="PS51257">
    <property type="entry name" value="PROKAR_LIPOPROTEIN"/>
    <property type="match status" value="1"/>
</dbReference>
<evidence type="ECO:0008006" key="4">
    <source>
        <dbReference type="Google" id="ProtNLM"/>
    </source>
</evidence>
<keyword evidence="3" id="KW-1185">Reference proteome</keyword>
<feature type="signal peptide" evidence="1">
    <location>
        <begin position="1"/>
        <end position="24"/>
    </location>
</feature>
<dbReference type="PATRIC" id="fig|742817.3.peg.2654"/>
<dbReference type="InterPro" id="IPR015915">
    <property type="entry name" value="Kelch-typ_b-propeller"/>
</dbReference>
<accession>H1DJP6</accession>
<feature type="chain" id="PRO_5003549251" description="Galactose oxidase" evidence="1">
    <location>
        <begin position="25"/>
        <end position="383"/>
    </location>
</feature>
<dbReference type="Gene3D" id="2.120.10.80">
    <property type="entry name" value="Kelch-type beta propeller"/>
    <property type="match status" value="2"/>
</dbReference>
<reference evidence="2 3" key="1">
    <citation type="submission" date="2012-01" db="EMBL/GenBank/DDBJ databases">
        <title>The Genome Sequence of Odoribacter laneus YIT 12061.</title>
        <authorList>
            <consortium name="The Broad Institute Genome Sequencing Platform"/>
            <person name="Earl A."/>
            <person name="Ward D."/>
            <person name="Feldgarden M."/>
            <person name="Gevers D."/>
            <person name="Morotomi M."/>
            <person name="Young S.K."/>
            <person name="Zeng Q."/>
            <person name="Gargeya S."/>
            <person name="Fitzgerald M."/>
            <person name="Haas B."/>
            <person name="Abouelleil A."/>
            <person name="Alvarado L."/>
            <person name="Arachchi H.M."/>
            <person name="Berlin A."/>
            <person name="Chapman S.B."/>
            <person name="Gearin G."/>
            <person name="Goldberg J."/>
            <person name="Griggs A."/>
            <person name="Gujja S."/>
            <person name="Hansen M."/>
            <person name="Heiman D."/>
            <person name="Howarth C."/>
            <person name="Larimer J."/>
            <person name="Lui A."/>
            <person name="MacDonald P.J.P."/>
            <person name="McCowen C."/>
            <person name="Montmayeur A."/>
            <person name="Murphy C."/>
            <person name="Neiman D."/>
            <person name="Pearson M."/>
            <person name="Priest M."/>
            <person name="Roberts A."/>
            <person name="Saif S."/>
            <person name="Shea T."/>
            <person name="Sisk P."/>
            <person name="Stolte C."/>
            <person name="Sykes S."/>
            <person name="Wortman J."/>
            <person name="Nusbaum C."/>
            <person name="Birren B."/>
        </authorList>
    </citation>
    <scope>NUCLEOTIDE SEQUENCE [LARGE SCALE GENOMIC DNA]</scope>
    <source>
        <strain evidence="2 3">YIT 12061</strain>
    </source>
</reference>
<dbReference type="STRING" id="742817.HMPREF9449_02482"/>
<dbReference type="SUPFAM" id="SSF117281">
    <property type="entry name" value="Kelch motif"/>
    <property type="match status" value="1"/>
</dbReference>
<gene>
    <name evidence="2" type="ORF">HMPREF9449_02482</name>
</gene>
<comment type="caution">
    <text evidence="2">The sequence shown here is derived from an EMBL/GenBank/DDBJ whole genome shotgun (WGS) entry which is preliminary data.</text>
</comment>
<dbReference type="HOGENOM" id="CLU_054483_0_0_10"/>
<dbReference type="Proteomes" id="UP000004892">
    <property type="component" value="Unassembled WGS sequence"/>
</dbReference>
<name>H1DJP6_9BACT</name>
<dbReference type="EMBL" id="ADMC01000026">
    <property type="protein sequence ID" value="EHP46115.1"/>
    <property type="molecule type" value="Genomic_DNA"/>
</dbReference>
<proteinExistence type="predicted"/>
<evidence type="ECO:0000256" key="1">
    <source>
        <dbReference type="SAM" id="SignalP"/>
    </source>
</evidence>
<organism evidence="2 3">
    <name type="scientific">Odoribacter laneus YIT 12061</name>
    <dbReference type="NCBI Taxonomy" id="742817"/>
    <lineage>
        <taxon>Bacteria</taxon>
        <taxon>Pseudomonadati</taxon>
        <taxon>Bacteroidota</taxon>
        <taxon>Bacteroidia</taxon>
        <taxon>Bacteroidales</taxon>
        <taxon>Odoribacteraceae</taxon>
        <taxon>Odoribacter</taxon>
    </lineage>
</organism>
<dbReference type="eggNOG" id="COG3055">
    <property type="taxonomic scope" value="Bacteria"/>
</dbReference>
<protein>
    <recommendedName>
        <fullName evidence="4">Galactose oxidase</fullName>
    </recommendedName>
</protein>
<dbReference type="AlphaFoldDB" id="H1DJP6"/>
<keyword evidence="1" id="KW-0732">Signal</keyword>
<evidence type="ECO:0000313" key="3">
    <source>
        <dbReference type="Proteomes" id="UP000004892"/>
    </source>
</evidence>
<sequence length="383" mass="42416">MFMKTVRNLCFLVVLMLLVGACHSNDEKRGNWRKEQAFGGAGRIGAVSFKIGNAVYIGTGVNTNQVELKDFWAFNETLNWEEVDTLPAGAKARYGAVAFSDGKYGYVGLGYAANNNRYGTEQPEYFSDFYRFDPSAGRGSQWTKLGDFPGEQRRYATGFYVPSPNGSTGKGYVCFGSNNEGRNPKGSFKDWWEYDTQTDTWKQIGVYGDKREGACVAVVGSTAYIFTGVDDAGTYPTDFIKFTPFAGATSDTWWSLLDPLKDLDGRSYDNDYGMLPRAYAVSFVTGADSEATTRIHLATGSRLSLLSDCWEFNPYDHAEGRWNEVSNFPGGQLRQAGVGFTQNGFGWVTLGGANSSPSMNLSMRTSTYSFEPGVENWDQDDEW</sequence>
<evidence type="ECO:0000313" key="2">
    <source>
        <dbReference type="EMBL" id="EHP46115.1"/>
    </source>
</evidence>